<feature type="domain" description="Integrase catalytic" evidence="2">
    <location>
        <begin position="249"/>
        <end position="443"/>
    </location>
</feature>
<reference evidence="3 4" key="1">
    <citation type="submission" date="2019-11" db="EMBL/GenBank/DDBJ databases">
        <title>Complete genome sequence of Pseudomonas syringae pv. coronafaciens isolate B19001 originated in imported oat cereal.</title>
        <authorList>
            <person name="Kim S.M."/>
            <person name="Lee B.C."/>
            <person name="Seo S.J."/>
            <person name="Lee J.E."/>
            <person name="Choi N.J."/>
            <person name="Park J.H."/>
        </authorList>
    </citation>
    <scope>NUCLEOTIDE SEQUENCE [LARGE SCALE GENOMIC DNA]</scope>
    <source>
        <strain evidence="3 4">B19001</strain>
    </source>
</reference>
<evidence type="ECO:0000313" key="3">
    <source>
        <dbReference type="EMBL" id="QGT80902.1"/>
    </source>
</evidence>
<dbReference type="GO" id="GO:0003676">
    <property type="term" value="F:nucleic acid binding"/>
    <property type="evidence" value="ECO:0007669"/>
    <property type="project" value="InterPro"/>
</dbReference>
<sequence>MMGIFEFKIGEHYRYRGQRFQVVDQQGETVQLRAVEGRRIVLRQTREVLLRAMKRCDLIKDQEAPIEKDPQKILSGLPKPYAAAFERRWHYVHALTKRFGGKMPRERGSLMISTLAKDINDISPPSFSTARSWVRAFCKSGHSSLALIPGRRQRAKHRIALQPWEVQQVINQQVSQFYLKAEPACKTEVIDAIVLDLEAFNEGRPSHDRLKIPSESTLNRILRELDAYERALAQHGSKYAQKYQGWTRKRPRPGRLFELVEADTQEMHVMVVGNDGEVIGRPYLTVFLEVRTRMPYAWSIGFNPPSLDTTLNTLKRSLSNDNMYGGVAIRYIFDSGPEFVAQNLRRIISMLGGEVCYCEPAAGNQKPHVEAFFGVWSKEIAHVMQGTTFSNIGARGDYSSEKNACMTIDEVRDAFKCWVKQVYCERVHSSLNTSPRLAWEAACSTLFPPRRYSQSELRQHFLSAFEASPQQGRLRYNSLFWTGPAVGYLANREPKTEKLLVYYDPSDLGLAWACHPSYPDEVLELQAVEPDYQQGLTMHLHQLTLKRLRAERKSFDSHKARRARVALLRELAQVKTPAQRRKHSQAEEKGSLQRKSRRAASSVRPEPLKPAPAAYRYHKNTPDDYSSEEV</sequence>
<dbReference type="Gene3D" id="3.30.420.10">
    <property type="entry name" value="Ribonuclease H-like superfamily/Ribonuclease H"/>
    <property type="match status" value="1"/>
</dbReference>
<dbReference type="Proteomes" id="UP000423413">
    <property type="component" value="Chromosome"/>
</dbReference>
<dbReference type="PROSITE" id="PS50994">
    <property type="entry name" value="INTEGRASE"/>
    <property type="match status" value="1"/>
</dbReference>
<name>A0AAE6QFX3_9PSED</name>
<dbReference type="EMBL" id="CP046441">
    <property type="protein sequence ID" value="QGT80902.1"/>
    <property type="molecule type" value="Genomic_DNA"/>
</dbReference>
<dbReference type="InterPro" id="IPR012337">
    <property type="entry name" value="RNaseH-like_sf"/>
</dbReference>
<dbReference type="InterPro" id="IPR036397">
    <property type="entry name" value="RNaseH_sf"/>
</dbReference>
<organism evidence="3 4">
    <name type="scientific">Pseudomonas coronafaciens pv. coronafaciens</name>
    <dbReference type="NCBI Taxonomy" id="235275"/>
    <lineage>
        <taxon>Bacteria</taxon>
        <taxon>Pseudomonadati</taxon>
        <taxon>Pseudomonadota</taxon>
        <taxon>Gammaproteobacteria</taxon>
        <taxon>Pseudomonadales</taxon>
        <taxon>Pseudomonadaceae</taxon>
        <taxon>Pseudomonas</taxon>
        <taxon>Pseudomonas coronafaciens</taxon>
    </lineage>
</organism>
<dbReference type="GO" id="GO:0015074">
    <property type="term" value="P:DNA integration"/>
    <property type="evidence" value="ECO:0007669"/>
    <property type="project" value="InterPro"/>
</dbReference>
<dbReference type="RefSeq" id="WP_191892802.1">
    <property type="nucleotide sequence ID" value="NZ_CP046441.1"/>
</dbReference>
<dbReference type="InterPro" id="IPR001584">
    <property type="entry name" value="Integrase_cat-core"/>
</dbReference>
<evidence type="ECO:0000256" key="1">
    <source>
        <dbReference type="SAM" id="MobiDB-lite"/>
    </source>
</evidence>
<dbReference type="AlphaFoldDB" id="A0AAE6QFX3"/>
<dbReference type="SUPFAM" id="SSF53098">
    <property type="entry name" value="Ribonuclease H-like"/>
    <property type="match status" value="1"/>
</dbReference>
<proteinExistence type="predicted"/>
<gene>
    <name evidence="3" type="ORF">GMO17_06765</name>
</gene>
<evidence type="ECO:0000313" key="4">
    <source>
        <dbReference type="Proteomes" id="UP000423413"/>
    </source>
</evidence>
<accession>A0AAE6QFX3</accession>
<feature type="region of interest" description="Disordered" evidence="1">
    <location>
        <begin position="573"/>
        <end position="630"/>
    </location>
</feature>
<evidence type="ECO:0000259" key="2">
    <source>
        <dbReference type="PROSITE" id="PS50994"/>
    </source>
</evidence>
<protein>
    <submittedName>
        <fullName evidence="3">DDE-type integrase/transposase/recombinase</fullName>
    </submittedName>
</protein>